<dbReference type="Gene3D" id="3.90.320.10">
    <property type="match status" value="1"/>
</dbReference>
<feature type="binding site" evidence="15">
    <location>
        <begin position="57"/>
        <end position="64"/>
    </location>
    <ligand>
        <name>ATP</name>
        <dbReference type="ChEBI" id="CHEBI:30616"/>
    </ligand>
</feature>
<comment type="similarity">
    <text evidence="1">Belongs to the helicase family. UvrD subfamily.</text>
</comment>
<evidence type="ECO:0000256" key="4">
    <source>
        <dbReference type="ARBA" id="ARBA00022763"/>
    </source>
</evidence>
<keyword evidence="6 15" id="KW-0347">Helicase</keyword>
<dbReference type="Gene3D" id="1.10.10.160">
    <property type="match status" value="1"/>
</dbReference>
<evidence type="ECO:0000256" key="11">
    <source>
        <dbReference type="ARBA" id="ARBA00023235"/>
    </source>
</evidence>
<evidence type="ECO:0000256" key="16">
    <source>
        <dbReference type="SAM" id="MobiDB-lite"/>
    </source>
</evidence>
<dbReference type="InterPro" id="IPR013986">
    <property type="entry name" value="DExx_box_DNA_helicase_dom_sf"/>
</dbReference>
<feature type="region of interest" description="Disordered" evidence="16">
    <location>
        <begin position="793"/>
        <end position="814"/>
    </location>
</feature>
<dbReference type="PROSITE" id="PS51217">
    <property type="entry name" value="UVRD_HELICASE_CTER"/>
    <property type="match status" value="1"/>
</dbReference>
<dbReference type="InterPro" id="IPR011604">
    <property type="entry name" value="PDDEXK-like_dom_sf"/>
</dbReference>
<evidence type="ECO:0000256" key="1">
    <source>
        <dbReference type="ARBA" id="ARBA00009922"/>
    </source>
</evidence>
<organism evidence="19 20">
    <name type="scientific">Arthrobacter woluwensis</name>
    <dbReference type="NCBI Taxonomy" id="156980"/>
    <lineage>
        <taxon>Bacteria</taxon>
        <taxon>Bacillati</taxon>
        <taxon>Actinomycetota</taxon>
        <taxon>Actinomycetes</taxon>
        <taxon>Micrococcales</taxon>
        <taxon>Micrococcaceae</taxon>
        <taxon>Arthrobacter</taxon>
    </lineage>
</organism>
<accession>A0A1H4MQR0</accession>
<dbReference type="GO" id="GO:0000725">
    <property type="term" value="P:recombinational repair"/>
    <property type="evidence" value="ECO:0007669"/>
    <property type="project" value="TreeGrafter"/>
</dbReference>
<dbReference type="PANTHER" id="PTHR11070:SF59">
    <property type="entry name" value="DNA 3'-5' HELICASE"/>
    <property type="match status" value="1"/>
</dbReference>
<dbReference type="GO" id="GO:0043138">
    <property type="term" value="F:3'-5' DNA helicase activity"/>
    <property type="evidence" value="ECO:0007669"/>
    <property type="project" value="UniProtKB-EC"/>
</dbReference>
<evidence type="ECO:0000259" key="17">
    <source>
        <dbReference type="PROSITE" id="PS51198"/>
    </source>
</evidence>
<evidence type="ECO:0000256" key="2">
    <source>
        <dbReference type="ARBA" id="ARBA00022722"/>
    </source>
</evidence>
<feature type="region of interest" description="Disordered" evidence="16">
    <location>
        <begin position="1"/>
        <end position="24"/>
    </location>
</feature>
<gene>
    <name evidence="19" type="ORF">SAMN04489745_1428</name>
</gene>
<keyword evidence="3 15" id="KW-0547">Nucleotide-binding</keyword>
<evidence type="ECO:0000256" key="15">
    <source>
        <dbReference type="PROSITE-ProRule" id="PRU00560"/>
    </source>
</evidence>
<dbReference type="InterPro" id="IPR014016">
    <property type="entry name" value="UvrD-like_ATP-bd"/>
</dbReference>
<evidence type="ECO:0000256" key="9">
    <source>
        <dbReference type="ARBA" id="ARBA00023125"/>
    </source>
</evidence>
<dbReference type="InterPro" id="IPR038726">
    <property type="entry name" value="PDDEXK_AddAB-type"/>
</dbReference>
<evidence type="ECO:0000256" key="12">
    <source>
        <dbReference type="ARBA" id="ARBA00034617"/>
    </source>
</evidence>
<dbReference type="Pfam" id="PF12705">
    <property type="entry name" value="PDDEXK_1"/>
    <property type="match status" value="1"/>
</dbReference>
<reference evidence="19 20" key="1">
    <citation type="submission" date="2016-10" db="EMBL/GenBank/DDBJ databases">
        <authorList>
            <person name="de Groot N.N."/>
        </authorList>
    </citation>
    <scope>NUCLEOTIDE SEQUENCE [LARGE SCALE GENOMIC DNA]</scope>
    <source>
        <strain evidence="19 20">DSM 10495</strain>
    </source>
</reference>
<dbReference type="Pfam" id="PF00580">
    <property type="entry name" value="UvrD-helicase"/>
    <property type="match status" value="1"/>
</dbReference>
<evidence type="ECO:0000256" key="13">
    <source>
        <dbReference type="ARBA" id="ARBA00034808"/>
    </source>
</evidence>
<dbReference type="SUPFAM" id="SSF52540">
    <property type="entry name" value="P-loop containing nucleoside triphosphate hydrolases"/>
    <property type="match status" value="1"/>
</dbReference>
<dbReference type="STRING" id="156980.SAMN04489745_1428"/>
<sequence>MVRVTEENSGRQATGARGARPTLLPPLRVAGVQPRLSADQQAAVDLPQGSGPVILWGAPGTGKSTALVEAAVRRVDAGEVDPERVLVLAPSRVAATRLRDSLTARLGRSLGTTPARSWAAYAFDVIRRAHAEGAVALDGPPRLLSGPEQDQVIKELLDGARETPGTGITWPRDLEAALPTRGFRQEVRELFDRLIEHDGGAEDLEELAEAVGRPEWLAAARFYREYRDVMDLRNAGAFDPAGIISAARSVFAGAPEFLAAERDRLQLILVDDLHESNRSVYELFLDVAQGKDVIATVCPDTAVQGFRGARPDLVSRVAEELGTDGVGTAGSGTDGRRALNLELTTSHRLTPPLAEVYRRAAARVPRGADASWARTLETTAAPTAQGSDGDAVAAENSWRKAPVTGAVFRGSGHELRFLASEIKSEHLKGKKSLEDLAVVVRNGAEVSRVQRFLLAQGIPVRVSLGETAVRDELAVRPLLDVLGVVLGELALDPERAVELLSSRVGGASSLDIRRLRQRLRHEELTAGGTRGSDELLVEALEDPDWLETMGLVARHALRIARMLAGGRKAAQERAANGETVLWAIWKASRLADPWAETALESGTAGARADRDLDAVMALFESAERFATQFPGSGAAQFYDYLTAQELPMDTLTARPPVEEAVEVLTPAGAAGREWPVVFIAGLQEGTWPNTRLRGELLGNTLLADAMEHGPAVAVQQGPGERLRAIRTDELRTFVAALSRASERLVLTAVEDEESRSSAFLELAVPGASDEVGTQAIRSLDLRSLVAELRRTAEEAHANAQPTVPEGADPRDGRTAVAQDAAQVLALLARHDVPGAHPAQWWGLSPASTEDDLVPDGGTVVVSPSKVEKASKSPLEWFVPAAGGEAHTDFARSLGTLIHAIAAELPEATLEEYRELLDRRWPELGLPEGWENDALRRRADLMLFKLAGYVASLKGTGGTGAGRSLAAVEIDFTVDLEEPLEFVPEGETTARTLHTRIRGQIDRLEVDSRGGAYVVDLKTGKSKPRKEDIIQHAQLGTYQAAINAGAFEAGVVQDASSAGQRTGVNRVVPPISRSGGAALVQLGDSTKGFTEQQQPELGPDDGWAMDLVHQAAIAMAGHAFEARHDSAGTPFGGCKTPEVCPLCHSGRQVTE</sequence>
<dbReference type="EC" id="5.6.2.4" evidence="13"/>
<evidence type="ECO:0000313" key="19">
    <source>
        <dbReference type="EMBL" id="SEB85490.1"/>
    </source>
</evidence>
<evidence type="ECO:0000256" key="6">
    <source>
        <dbReference type="ARBA" id="ARBA00022806"/>
    </source>
</evidence>
<feature type="domain" description="UvrD-like helicase C-terminal" evidence="18">
    <location>
        <begin position="355"/>
        <end position="671"/>
    </location>
</feature>
<dbReference type="GO" id="GO:0033202">
    <property type="term" value="C:DNA helicase complex"/>
    <property type="evidence" value="ECO:0007669"/>
    <property type="project" value="TreeGrafter"/>
</dbReference>
<keyword evidence="9" id="KW-0238">DNA-binding</keyword>
<proteinExistence type="inferred from homology"/>
<keyword evidence="7" id="KW-0269">Exonuclease</keyword>
<evidence type="ECO:0000313" key="20">
    <source>
        <dbReference type="Proteomes" id="UP000182652"/>
    </source>
</evidence>
<evidence type="ECO:0000256" key="8">
    <source>
        <dbReference type="ARBA" id="ARBA00022840"/>
    </source>
</evidence>
<evidence type="ECO:0000256" key="5">
    <source>
        <dbReference type="ARBA" id="ARBA00022801"/>
    </source>
</evidence>
<dbReference type="Gene3D" id="1.10.486.10">
    <property type="entry name" value="PCRA, domain 4"/>
    <property type="match status" value="1"/>
</dbReference>
<evidence type="ECO:0000256" key="10">
    <source>
        <dbReference type="ARBA" id="ARBA00023204"/>
    </source>
</evidence>
<keyword evidence="5 15" id="KW-0378">Hydrolase</keyword>
<dbReference type="PROSITE" id="PS51198">
    <property type="entry name" value="UVRD_HELICASE_ATP_BIND"/>
    <property type="match status" value="1"/>
</dbReference>
<keyword evidence="11" id="KW-0413">Isomerase</keyword>
<dbReference type="GO" id="GO:0005524">
    <property type="term" value="F:ATP binding"/>
    <property type="evidence" value="ECO:0007669"/>
    <property type="project" value="UniProtKB-UniRule"/>
</dbReference>
<evidence type="ECO:0000259" key="18">
    <source>
        <dbReference type="PROSITE" id="PS51217"/>
    </source>
</evidence>
<keyword evidence="10" id="KW-0234">DNA repair</keyword>
<dbReference type="Proteomes" id="UP000182652">
    <property type="component" value="Unassembled WGS sequence"/>
</dbReference>
<dbReference type="InterPro" id="IPR000212">
    <property type="entry name" value="DNA_helicase_UvrD/REP"/>
</dbReference>
<dbReference type="InterPro" id="IPR014017">
    <property type="entry name" value="DNA_helicase_UvrD-like_C"/>
</dbReference>
<dbReference type="AlphaFoldDB" id="A0A1H4MQR0"/>
<keyword evidence="2" id="KW-0540">Nuclease</keyword>
<keyword evidence="8 15" id="KW-0067">ATP-binding</keyword>
<protein>
    <recommendedName>
        <fullName evidence="13">DNA 3'-5' helicase</fullName>
        <ecNumber evidence="13">5.6.2.4</ecNumber>
    </recommendedName>
</protein>
<dbReference type="EMBL" id="FNSN01000003">
    <property type="protein sequence ID" value="SEB85490.1"/>
    <property type="molecule type" value="Genomic_DNA"/>
</dbReference>
<keyword evidence="4" id="KW-0227">DNA damage</keyword>
<dbReference type="GO" id="GO:0005829">
    <property type="term" value="C:cytosol"/>
    <property type="evidence" value="ECO:0007669"/>
    <property type="project" value="TreeGrafter"/>
</dbReference>
<dbReference type="GO" id="GO:0003677">
    <property type="term" value="F:DNA binding"/>
    <property type="evidence" value="ECO:0007669"/>
    <property type="project" value="UniProtKB-KW"/>
</dbReference>
<evidence type="ECO:0000256" key="14">
    <source>
        <dbReference type="ARBA" id="ARBA00048988"/>
    </source>
</evidence>
<comment type="catalytic activity">
    <reaction evidence="12">
        <text>Couples ATP hydrolysis with the unwinding of duplex DNA by translocating in the 3'-5' direction.</text>
        <dbReference type="EC" id="5.6.2.4"/>
    </reaction>
</comment>
<feature type="domain" description="UvrD-like helicase ATP-binding" evidence="17">
    <location>
        <begin position="36"/>
        <end position="350"/>
    </location>
</feature>
<dbReference type="Gene3D" id="3.40.50.300">
    <property type="entry name" value="P-loop containing nucleotide triphosphate hydrolases"/>
    <property type="match status" value="2"/>
</dbReference>
<keyword evidence="20" id="KW-1185">Reference proteome</keyword>
<dbReference type="PANTHER" id="PTHR11070">
    <property type="entry name" value="UVRD / RECB / PCRA DNA HELICASE FAMILY MEMBER"/>
    <property type="match status" value="1"/>
</dbReference>
<evidence type="ECO:0000256" key="3">
    <source>
        <dbReference type="ARBA" id="ARBA00022741"/>
    </source>
</evidence>
<comment type="catalytic activity">
    <reaction evidence="14">
        <text>ATP + H2O = ADP + phosphate + H(+)</text>
        <dbReference type="Rhea" id="RHEA:13065"/>
        <dbReference type="ChEBI" id="CHEBI:15377"/>
        <dbReference type="ChEBI" id="CHEBI:15378"/>
        <dbReference type="ChEBI" id="CHEBI:30616"/>
        <dbReference type="ChEBI" id="CHEBI:43474"/>
        <dbReference type="ChEBI" id="CHEBI:456216"/>
        <dbReference type="EC" id="5.6.2.4"/>
    </reaction>
</comment>
<name>A0A1H4MQR0_9MICC</name>
<dbReference type="InterPro" id="IPR027417">
    <property type="entry name" value="P-loop_NTPase"/>
</dbReference>
<dbReference type="GO" id="GO:0004527">
    <property type="term" value="F:exonuclease activity"/>
    <property type="evidence" value="ECO:0007669"/>
    <property type="project" value="UniProtKB-KW"/>
</dbReference>
<evidence type="ECO:0000256" key="7">
    <source>
        <dbReference type="ARBA" id="ARBA00022839"/>
    </source>
</evidence>